<protein>
    <recommendedName>
        <fullName evidence="5">pyranose dehydrogenase (acceptor)</fullName>
        <ecNumber evidence="5">1.1.99.29</ecNumber>
    </recommendedName>
</protein>
<evidence type="ECO:0000313" key="20">
    <source>
        <dbReference type="EMBL" id="KIM43770.1"/>
    </source>
</evidence>
<proteinExistence type="inferred from homology"/>
<comment type="catalytic activity">
    <reaction evidence="12">
        <text>pyranose + acceptor = pyranos-3-ulose + reduced acceptor.</text>
        <dbReference type="EC" id="1.1.99.29"/>
    </reaction>
</comment>
<dbReference type="EMBL" id="KN831775">
    <property type="protein sequence ID" value="KIM43770.1"/>
    <property type="molecule type" value="Genomic_DNA"/>
</dbReference>
<feature type="binding site" evidence="16">
    <location>
        <position position="264"/>
    </location>
    <ligand>
        <name>FAD</name>
        <dbReference type="ChEBI" id="CHEBI:57692"/>
    </ligand>
</feature>
<evidence type="ECO:0000256" key="12">
    <source>
        <dbReference type="ARBA" id="ARBA00034029"/>
    </source>
</evidence>
<evidence type="ECO:0000256" key="17">
    <source>
        <dbReference type="SAM" id="SignalP"/>
    </source>
</evidence>
<keyword evidence="21" id="KW-1185">Reference proteome</keyword>
<dbReference type="PANTHER" id="PTHR11552:SF147">
    <property type="entry name" value="CHOLINE DEHYDROGENASE, MITOCHONDRIAL"/>
    <property type="match status" value="1"/>
</dbReference>
<evidence type="ECO:0000256" key="16">
    <source>
        <dbReference type="PIRSR" id="PIRSR000137-2"/>
    </source>
</evidence>
<dbReference type="SUPFAM" id="SSF54373">
    <property type="entry name" value="FAD-linked reductases, C-terminal domain"/>
    <property type="match status" value="1"/>
</dbReference>
<evidence type="ECO:0000256" key="10">
    <source>
        <dbReference type="ARBA" id="ARBA00033986"/>
    </source>
</evidence>
<dbReference type="AlphaFoldDB" id="A0A0C3C4I3"/>
<dbReference type="InterPro" id="IPR036188">
    <property type="entry name" value="FAD/NAD-bd_sf"/>
</dbReference>
<dbReference type="SUPFAM" id="SSF51905">
    <property type="entry name" value="FAD/NAD(P)-binding domain"/>
    <property type="match status" value="1"/>
</dbReference>
<dbReference type="PIRSF" id="PIRSF000137">
    <property type="entry name" value="Alcohol_oxidase"/>
    <property type="match status" value="1"/>
</dbReference>
<comment type="catalytic activity">
    <reaction evidence="14">
        <text>a pyranoside + acceptor = a pyranosid-3,4-diulose + reduced acceptor.</text>
        <dbReference type="EC" id="1.1.99.29"/>
    </reaction>
</comment>
<dbReference type="InterPro" id="IPR007867">
    <property type="entry name" value="GMC_OxRtase_C"/>
</dbReference>
<keyword evidence="7" id="KW-0285">Flavoprotein</keyword>
<accession>A0A0C3C4I3</accession>
<comment type="catalytic activity">
    <reaction evidence="10">
        <text>pyranose + acceptor = pyranos-2-ulose + reduced acceptor.</text>
        <dbReference type="EC" id="1.1.99.29"/>
    </reaction>
</comment>
<dbReference type="InterPro" id="IPR012132">
    <property type="entry name" value="GMC_OxRdtase"/>
</dbReference>
<evidence type="ECO:0000259" key="19">
    <source>
        <dbReference type="Pfam" id="PF05199"/>
    </source>
</evidence>
<dbReference type="Pfam" id="PF00732">
    <property type="entry name" value="GMC_oxred_N"/>
    <property type="match status" value="1"/>
</dbReference>
<dbReference type="STRING" id="686832.A0A0C3C4I3"/>
<dbReference type="Gene3D" id="3.30.560.10">
    <property type="entry name" value="Glucose Oxidase, domain 3"/>
    <property type="match status" value="1"/>
</dbReference>
<evidence type="ECO:0000256" key="6">
    <source>
        <dbReference type="ARBA" id="ARBA00022525"/>
    </source>
</evidence>
<dbReference type="PANTHER" id="PTHR11552">
    <property type="entry name" value="GLUCOSE-METHANOL-CHOLINE GMC OXIDOREDUCTASE"/>
    <property type="match status" value="1"/>
</dbReference>
<evidence type="ECO:0000256" key="4">
    <source>
        <dbReference type="ARBA" id="ARBA00011245"/>
    </source>
</evidence>
<keyword evidence="6" id="KW-0964">Secreted</keyword>
<feature type="active site" description="Proton donor" evidence="15">
    <location>
        <position position="533"/>
    </location>
</feature>
<evidence type="ECO:0000256" key="15">
    <source>
        <dbReference type="PIRSR" id="PIRSR000137-1"/>
    </source>
</evidence>
<comment type="catalytic activity">
    <reaction evidence="11">
        <text>pyranose + acceptor = pyranos-2,3-diulose + reduced acceptor.</text>
        <dbReference type="EC" id="1.1.99.29"/>
    </reaction>
</comment>
<evidence type="ECO:0000256" key="8">
    <source>
        <dbReference type="ARBA" id="ARBA00022827"/>
    </source>
</evidence>
<sequence>MLCPSLVAVVLSALLVSPSSGVTITQTSQLATLTYDYIIIGAGTAGLVVANRLTEDGKTTVLVLEAGVSDEGVIPAIAPFLGPTLTPNTPYDWNYTVVPQKGMHGRTFSYPRGRLLGGSSSANYMVHQYGSDEDWDRFANLTRDPGWAWKNVKNYVQKHEKIVPANDGHNTAGQFIPSLHGFDGEVSVSLPGFNLSIDARVMATTGQLPEFPYNEDTSGGDHSLLGIGFVQSSIGKGVRSSSSTSYLANANSRPNLTVLINATVVKLLQSGKKGALKSFRSVQFSSSPDSVTMTVKARKEVILSAGTIGTTQILQLSGIGNSADLKALKIPVLINNPAVGANLIDHVLLPNVFNVKDGESLDNFLRDPNLLGPAIDEWTANKTGIIANSVANTFGFARLPSNSTIFKTVADPASGPKSPHWEIIVSDFWIYPGVAQPATGSFLTLITALISSTSRGTIKLQSTNPFDKPLIDPNYLTTEFDIVALRESVKASKRFVAAPAWADYVISPFGRLSATSDIDIDNYIRDVASTVFHPVGTAAMSSSSSKSGVVDQNLLVKGADGLRIVDASVFPFIPSTHTQGPVYPLAERASDLIKV</sequence>
<gene>
    <name evidence="20" type="ORF">M413DRAFT_69091</name>
</gene>
<dbReference type="OrthoDB" id="269227at2759"/>
<evidence type="ECO:0000256" key="5">
    <source>
        <dbReference type="ARBA" id="ARBA00013177"/>
    </source>
</evidence>
<keyword evidence="8 16" id="KW-0274">FAD</keyword>
<keyword evidence="17" id="KW-0732">Signal</keyword>
<feature type="active site" description="Proton acceptor" evidence="15">
    <location>
        <position position="577"/>
    </location>
</feature>
<comment type="subcellular location">
    <subcellularLocation>
        <location evidence="2">Secreted</location>
    </subcellularLocation>
</comment>
<feature type="domain" description="Glucose-methanol-choline oxidoreductase N-terminal" evidence="18">
    <location>
        <begin position="35"/>
        <end position="347"/>
    </location>
</feature>
<evidence type="ECO:0000256" key="14">
    <source>
        <dbReference type="ARBA" id="ARBA00034059"/>
    </source>
</evidence>
<dbReference type="Gene3D" id="3.50.50.60">
    <property type="entry name" value="FAD/NAD(P)-binding domain"/>
    <property type="match status" value="1"/>
</dbReference>
<feature type="binding site" evidence="16">
    <location>
        <begin position="123"/>
        <end position="126"/>
    </location>
    <ligand>
        <name>FAD</name>
        <dbReference type="ChEBI" id="CHEBI:57692"/>
    </ligand>
</feature>
<dbReference type="Pfam" id="PF05199">
    <property type="entry name" value="GMC_oxred_C"/>
    <property type="match status" value="1"/>
</dbReference>
<evidence type="ECO:0000256" key="1">
    <source>
        <dbReference type="ARBA" id="ARBA00001974"/>
    </source>
</evidence>
<evidence type="ECO:0000256" key="7">
    <source>
        <dbReference type="ARBA" id="ARBA00022630"/>
    </source>
</evidence>
<evidence type="ECO:0000313" key="21">
    <source>
        <dbReference type="Proteomes" id="UP000053424"/>
    </source>
</evidence>
<comment type="cofactor">
    <cofactor evidence="1 16">
        <name>FAD</name>
        <dbReference type="ChEBI" id="CHEBI:57692"/>
    </cofactor>
</comment>
<evidence type="ECO:0000256" key="13">
    <source>
        <dbReference type="ARBA" id="ARBA00034050"/>
    </source>
</evidence>
<dbReference type="GO" id="GO:0005576">
    <property type="term" value="C:extracellular region"/>
    <property type="evidence" value="ECO:0007669"/>
    <property type="project" value="UniProtKB-SubCell"/>
</dbReference>
<dbReference type="EC" id="1.1.99.29" evidence="5"/>
<comment type="catalytic activity">
    <reaction evidence="13">
        <text>a pyranoside + acceptor = a pyranosid-3-ulose + reduced acceptor.</text>
        <dbReference type="EC" id="1.1.99.29"/>
    </reaction>
</comment>
<dbReference type="GO" id="GO:0050660">
    <property type="term" value="F:flavin adenine dinucleotide binding"/>
    <property type="evidence" value="ECO:0007669"/>
    <property type="project" value="InterPro"/>
</dbReference>
<feature type="signal peptide" evidence="17">
    <location>
        <begin position="1"/>
        <end position="21"/>
    </location>
</feature>
<comment type="similarity">
    <text evidence="3">Belongs to the GMC oxidoreductase family.</text>
</comment>
<comment type="subunit">
    <text evidence="4">Monomer.</text>
</comment>
<organism evidence="20 21">
    <name type="scientific">Hebeloma cylindrosporum</name>
    <dbReference type="NCBI Taxonomy" id="76867"/>
    <lineage>
        <taxon>Eukaryota</taxon>
        <taxon>Fungi</taxon>
        <taxon>Dikarya</taxon>
        <taxon>Basidiomycota</taxon>
        <taxon>Agaricomycotina</taxon>
        <taxon>Agaricomycetes</taxon>
        <taxon>Agaricomycetidae</taxon>
        <taxon>Agaricales</taxon>
        <taxon>Agaricineae</taxon>
        <taxon>Hymenogastraceae</taxon>
        <taxon>Hebeloma</taxon>
    </lineage>
</organism>
<evidence type="ECO:0000256" key="2">
    <source>
        <dbReference type="ARBA" id="ARBA00004613"/>
    </source>
</evidence>
<evidence type="ECO:0000256" key="9">
    <source>
        <dbReference type="ARBA" id="ARBA00024699"/>
    </source>
</evidence>
<evidence type="ECO:0000256" key="3">
    <source>
        <dbReference type="ARBA" id="ARBA00010790"/>
    </source>
</evidence>
<dbReference type="HOGENOM" id="CLU_002865_6_3_1"/>
<reference evidence="20 21" key="1">
    <citation type="submission" date="2014-04" db="EMBL/GenBank/DDBJ databases">
        <authorList>
            <consortium name="DOE Joint Genome Institute"/>
            <person name="Kuo A."/>
            <person name="Gay G."/>
            <person name="Dore J."/>
            <person name="Kohler A."/>
            <person name="Nagy L.G."/>
            <person name="Floudas D."/>
            <person name="Copeland A."/>
            <person name="Barry K.W."/>
            <person name="Cichocki N."/>
            <person name="Veneault-Fourrey C."/>
            <person name="LaButti K."/>
            <person name="Lindquist E.A."/>
            <person name="Lipzen A."/>
            <person name="Lundell T."/>
            <person name="Morin E."/>
            <person name="Murat C."/>
            <person name="Sun H."/>
            <person name="Tunlid A."/>
            <person name="Henrissat B."/>
            <person name="Grigoriev I.V."/>
            <person name="Hibbett D.S."/>
            <person name="Martin F."/>
            <person name="Nordberg H.P."/>
            <person name="Cantor M.N."/>
            <person name="Hua S.X."/>
        </authorList>
    </citation>
    <scope>NUCLEOTIDE SEQUENCE [LARGE SCALE GENOMIC DNA]</scope>
    <source>
        <strain evidence="21">h7</strain>
    </source>
</reference>
<evidence type="ECO:0000259" key="18">
    <source>
        <dbReference type="Pfam" id="PF00732"/>
    </source>
</evidence>
<dbReference type="Proteomes" id="UP000053424">
    <property type="component" value="Unassembled WGS sequence"/>
</dbReference>
<comment type="function">
    <text evidence="9">Catalyzes the single-oxidation or sequential double oxidation reaction of carbohydrates primarily at carbon-2 and/or carbon-3 with the concomitant reduction of the flavin. The enzyme exhibits a broad sugar substrate specificity, oxidizing different aldopyranoses to the corresponding C-1, C-2, C-3 or C-1,2, C-2,3 and C-3,4 (di)dehydro sugars with substrate-specific regioselectivity. Accepts only a narrow range of electron acceptors such as substituted benzoquinones and complexed metal ions and reacts extremely slowly with O(2) as acceptor. May play a role in the natural recycling of plant matter by oxidizing all major monosaccharides in lignocellulose and by reducing quinone compounds or reactive radical species generated during lignin depolymerization.</text>
</comment>
<feature type="chain" id="PRO_5002172972" description="pyranose dehydrogenase (acceptor)" evidence="17">
    <location>
        <begin position="22"/>
        <end position="595"/>
    </location>
</feature>
<reference evidence="21" key="2">
    <citation type="submission" date="2015-01" db="EMBL/GenBank/DDBJ databases">
        <title>Evolutionary Origins and Diversification of the Mycorrhizal Mutualists.</title>
        <authorList>
            <consortium name="DOE Joint Genome Institute"/>
            <consortium name="Mycorrhizal Genomics Consortium"/>
            <person name="Kohler A."/>
            <person name="Kuo A."/>
            <person name="Nagy L.G."/>
            <person name="Floudas D."/>
            <person name="Copeland A."/>
            <person name="Barry K.W."/>
            <person name="Cichocki N."/>
            <person name="Veneault-Fourrey C."/>
            <person name="LaButti K."/>
            <person name="Lindquist E.A."/>
            <person name="Lipzen A."/>
            <person name="Lundell T."/>
            <person name="Morin E."/>
            <person name="Murat C."/>
            <person name="Riley R."/>
            <person name="Ohm R."/>
            <person name="Sun H."/>
            <person name="Tunlid A."/>
            <person name="Henrissat B."/>
            <person name="Grigoriev I.V."/>
            <person name="Hibbett D.S."/>
            <person name="Martin F."/>
        </authorList>
    </citation>
    <scope>NUCLEOTIDE SEQUENCE [LARGE SCALE GENOMIC DNA]</scope>
    <source>
        <strain evidence="21">h7</strain>
    </source>
</reference>
<name>A0A0C3C4I3_HEBCY</name>
<dbReference type="InterPro" id="IPR000172">
    <property type="entry name" value="GMC_OxRdtase_N"/>
</dbReference>
<feature type="domain" description="Glucose-methanol-choline oxidoreductase C-terminal" evidence="19">
    <location>
        <begin position="453"/>
        <end position="586"/>
    </location>
</feature>
<dbReference type="GO" id="GO:0033718">
    <property type="term" value="F:pyranose dehydrogenase (acceptor) activity"/>
    <property type="evidence" value="ECO:0007669"/>
    <property type="project" value="UniProtKB-EC"/>
</dbReference>
<evidence type="ECO:0000256" key="11">
    <source>
        <dbReference type="ARBA" id="ARBA00034010"/>
    </source>
</evidence>